<dbReference type="Gene3D" id="3.30.450.30">
    <property type="entry name" value="Dynein light chain 2a, cytoplasmic"/>
    <property type="match status" value="1"/>
</dbReference>
<dbReference type="KEGG" id="nah:F5544_16395"/>
<sequence>MARAVIAGGESVTPHLQSADPHTFNWLLANFVRNTDGVRDTVAVSSDGLLIAMSEGLDRTGADRLAAMVSGLASLAKSASRSYQFDGLKLIMIEMKRGFLLVSALGDGSCLGVIADGGCDVGLVGYEMAVLAERAGALLDPALISELRETLRR</sequence>
<keyword evidence="3" id="KW-1185">Reference proteome</keyword>
<proteinExistence type="predicted"/>
<reference evidence="2 3" key="1">
    <citation type="journal article" date="2019" name="ACS Chem. Biol.">
        <title>Identification and Mobilization of a Cryptic Antibiotic Biosynthesis Gene Locus from a Human-Pathogenic Nocardia Isolate.</title>
        <authorList>
            <person name="Herisse M."/>
            <person name="Ishida K."/>
            <person name="Porter J.L."/>
            <person name="Howden B."/>
            <person name="Hertweck C."/>
            <person name="Stinear T.P."/>
            <person name="Pidot S.J."/>
        </authorList>
    </citation>
    <scope>NUCLEOTIDE SEQUENCE [LARGE SCALE GENOMIC DNA]</scope>
    <source>
        <strain evidence="2 3">AUSMDU00012717</strain>
    </source>
</reference>
<gene>
    <name evidence="2" type="ORF">F5544_16395</name>
</gene>
<dbReference type="EMBL" id="CP046172">
    <property type="protein sequence ID" value="QIS11158.1"/>
    <property type="molecule type" value="Genomic_DNA"/>
</dbReference>
<accession>A0A6G9YDA7</accession>
<dbReference type="Proteomes" id="UP000503540">
    <property type="component" value="Chromosome"/>
</dbReference>
<dbReference type="SMART" id="SM00960">
    <property type="entry name" value="Robl_LC7"/>
    <property type="match status" value="1"/>
</dbReference>
<dbReference type="PANTHER" id="PTHR36222">
    <property type="entry name" value="SERINE PROTEASE INHIBITOR RV3364C"/>
    <property type="match status" value="1"/>
</dbReference>
<dbReference type="SUPFAM" id="SSF103196">
    <property type="entry name" value="Roadblock/LC7 domain"/>
    <property type="match status" value="1"/>
</dbReference>
<dbReference type="AlphaFoldDB" id="A0A6G9YDA7"/>
<protein>
    <submittedName>
        <fullName evidence="2">Dynein regulation protein LC7</fullName>
    </submittedName>
</protein>
<name>A0A6G9YDA7_9NOCA</name>
<dbReference type="InterPro" id="IPR004942">
    <property type="entry name" value="Roadblock/LAMTOR2_dom"/>
</dbReference>
<dbReference type="PANTHER" id="PTHR36222:SF1">
    <property type="entry name" value="SERINE PROTEASE INHIBITOR RV3364C"/>
    <property type="match status" value="1"/>
</dbReference>
<dbReference type="Pfam" id="PF03259">
    <property type="entry name" value="Robl_LC7"/>
    <property type="match status" value="1"/>
</dbReference>
<evidence type="ECO:0000313" key="3">
    <source>
        <dbReference type="Proteomes" id="UP000503540"/>
    </source>
</evidence>
<organism evidence="2 3">
    <name type="scientific">Nocardia arthritidis</name>
    <dbReference type="NCBI Taxonomy" id="228602"/>
    <lineage>
        <taxon>Bacteria</taxon>
        <taxon>Bacillati</taxon>
        <taxon>Actinomycetota</taxon>
        <taxon>Actinomycetes</taxon>
        <taxon>Mycobacteriales</taxon>
        <taxon>Nocardiaceae</taxon>
        <taxon>Nocardia</taxon>
    </lineage>
</organism>
<feature type="domain" description="Roadblock/LAMTOR2" evidence="1">
    <location>
        <begin position="25"/>
        <end position="115"/>
    </location>
</feature>
<dbReference type="InterPro" id="IPR053141">
    <property type="entry name" value="Mycobact_SerProt_Inhib_Rv3364c"/>
</dbReference>
<evidence type="ECO:0000313" key="2">
    <source>
        <dbReference type="EMBL" id="QIS11158.1"/>
    </source>
</evidence>
<evidence type="ECO:0000259" key="1">
    <source>
        <dbReference type="SMART" id="SM00960"/>
    </source>
</evidence>